<dbReference type="Proteomes" id="UP000265663">
    <property type="component" value="Unassembled WGS sequence"/>
</dbReference>
<evidence type="ECO:0000313" key="3">
    <source>
        <dbReference type="Proteomes" id="UP000265663"/>
    </source>
</evidence>
<feature type="region of interest" description="Disordered" evidence="1">
    <location>
        <begin position="88"/>
        <end position="114"/>
    </location>
</feature>
<feature type="compositionally biased region" description="Low complexity" evidence="1">
    <location>
        <begin position="159"/>
        <end position="177"/>
    </location>
</feature>
<dbReference type="EMBL" id="KE747814">
    <property type="protein sequence ID" value="RMZ68266.1"/>
    <property type="molecule type" value="Genomic_DNA"/>
</dbReference>
<reference evidence="2 3" key="1">
    <citation type="journal article" date="2014" name="PLoS ONE">
        <title>De novo Genome Assembly of the Fungal Plant Pathogen Pyrenophora semeniperda.</title>
        <authorList>
            <person name="Soliai M.M."/>
            <person name="Meyer S.E."/>
            <person name="Udall J.A."/>
            <person name="Elzinga D.E."/>
            <person name="Hermansen R.A."/>
            <person name="Bodily P.M."/>
            <person name="Hart A.A."/>
            <person name="Coleman C.E."/>
        </authorList>
    </citation>
    <scope>NUCLEOTIDE SEQUENCE [LARGE SCALE GENOMIC DNA]</scope>
    <source>
        <strain evidence="2 3">CCB06</strain>
        <tissue evidence="2">Mycelium</tissue>
    </source>
</reference>
<feature type="region of interest" description="Disordered" evidence="1">
    <location>
        <begin position="159"/>
        <end position="179"/>
    </location>
</feature>
<protein>
    <submittedName>
        <fullName evidence="2">Uncharacterized protein</fullName>
    </submittedName>
</protein>
<organism evidence="2 3">
    <name type="scientific">Pyrenophora seminiperda CCB06</name>
    <dbReference type="NCBI Taxonomy" id="1302712"/>
    <lineage>
        <taxon>Eukaryota</taxon>
        <taxon>Fungi</taxon>
        <taxon>Dikarya</taxon>
        <taxon>Ascomycota</taxon>
        <taxon>Pezizomycotina</taxon>
        <taxon>Dothideomycetes</taxon>
        <taxon>Pleosporomycetidae</taxon>
        <taxon>Pleosporales</taxon>
        <taxon>Pleosporineae</taxon>
        <taxon>Pleosporaceae</taxon>
        <taxon>Pyrenophora</taxon>
    </lineage>
</organism>
<dbReference type="AlphaFoldDB" id="A0A3M7M1D0"/>
<gene>
    <name evidence="2" type="ORF">GMOD_00004483</name>
</gene>
<evidence type="ECO:0000313" key="2">
    <source>
        <dbReference type="EMBL" id="RMZ68266.1"/>
    </source>
</evidence>
<keyword evidence="3" id="KW-1185">Reference proteome</keyword>
<accession>A0A3M7M1D0</accession>
<proteinExistence type="predicted"/>
<evidence type="ECO:0000256" key="1">
    <source>
        <dbReference type="SAM" id="MobiDB-lite"/>
    </source>
</evidence>
<feature type="compositionally biased region" description="Basic and acidic residues" evidence="1">
    <location>
        <begin position="96"/>
        <end position="111"/>
    </location>
</feature>
<name>A0A3M7M1D0_9PLEO</name>
<sequence length="212" mass="22718">MFRPHTSLTVPCPAPPVLDGERCAAWEACATAPRMLRDPIRCTRLLPTASTAPRGCKREGAAADVSCTLNNRMLVLFQTPAVPFATSISAAKTKPQRSDSYHPSDKGDHSNKWTLMGEGSIPRTSVSRMTFSASAVSYALLEALEGDCIGDLWASDGRPSSVSESSSSPMAKALSSSGTLPRVGVRDTVGLLKLSMEAVRERSSEPSLRCWF</sequence>